<feature type="compositionally biased region" description="Basic and acidic residues" evidence="1">
    <location>
        <begin position="103"/>
        <end position="117"/>
    </location>
</feature>
<evidence type="ECO:0000313" key="4">
    <source>
        <dbReference type="Proteomes" id="UP001589798"/>
    </source>
</evidence>
<feature type="compositionally biased region" description="Polar residues" evidence="1">
    <location>
        <begin position="74"/>
        <end position="84"/>
    </location>
</feature>
<accession>A0ABV6CR60</accession>
<organism evidence="3 4">
    <name type="scientific">Novosphingobium soli</name>
    <dbReference type="NCBI Taxonomy" id="574956"/>
    <lineage>
        <taxon>Bacteria</taxon>
        <taxon>Pseudomonadati</taxon>
        <taxon>Pseudomonadota</taxon>
        <taxon>Alphaproteobacteria</taxon>
        <taxon>Sphingomonadales</taxon>
        <taxon>Sphingomonadaceae</taxon>
        <taxon>Novosphingobium</taxon>
    </lineage>
</organism>
<evidence type="ECO:0000256" key="2">
    <source>
        <dbReference type="SAM" id="SignalP"/>
    </source>
</evidence>
<comment type="caution">
    <text evidence="3">The sequence shown here is derived from an EMBL/GenBank/DDBJ whole genome shotgun (WGS) entry which is preliminary data.</text>
</comment>
<keyword evidence="4" id="KW-1185">Reference proteome</keyword>
<dbReference type="Proteomes" id="UP001589798">
    <property type="component" value="Unassembled WGS sequence"/>
</dbReference>
<feature type="region of interest" description="Disordered" evidence="1">
    <location>
        <begin position="26"/>
        <end position="51"/>
    </location>
</feature>
<evidence type="ECO:0000256" key="1">
    <source>
        <dbReference type="SAM" id="MobiDB-lite"/>
    </source>
</evidence>
<dbReference type="EMBL" id="JBHLWK010000006">
    <property type="protein sequence ID" value="MFC0203220.1"/>
    <property type="molecule type" value="Genomic_DNA"/>
</dbReference>
<feature type="signal peptide" evidence="2">
    <location>
        <begin position="1"/>
        <end position="25"/>
    </location>
</feature>
<gene>
    <name evidence="3" type="ORF">ACFFJC_02940</name>
</gene>
<proteinExistence type="predicted"/>
<feature type="chain" id="PRO_5046162253" evidence="2">
    <location>
        <begin position="26"/>
        <end position="117"/>
    </location>
</feature>
<feature type="region of interest" description="Disordered" evidence="1">
    <location>
        <begin position="63"/>
        <end position="117"/>
    </location>
</feature>
<dbReference type="RefSeq" id="WP_140159566.1">
    <property type="nucleotide sequence ID" value="NZ_JBHLWK010000006.1"/>
</dbReference>
<reference evidence="3 4" key="1">
    <citation type="submission" date="2024-09" db="EMBL/GenBank/DDBJ databases">
        <authorList>
            <person name="Sun Q."/>
            <person name="Mori K."/>
        </authorList>
    </citation>
    <scope>NUCLEOTIDE SEQUENCE [LARGE SCALE GENOMIC DNA]</scope>
    <source>
        <strain evidence="3 4">CCM 7706</strain>
    </source>
</reference>
<keyword evidence="2" id="KW-0732">Signal</keyword>
<sequence length="117" mass="12162">MTSIKTAACAAALLFAPLFASPALAQARDHGAAGQSQTPQGQAPKPREVPCPMMQRHDEMKMDGKAMPQGGAQHPTTGNVTGGTAETKCMHHGAAATPAPAPEEQHNHDHPPTSKPR</sequence>
<protein>
    <submittedName>
        <fullName evidence="3">Uncharacterized protein</fullName>
    </submittedName>
</protein>
<evidence type="ECO:0000313" key="3">
    <source>
        <dbReference type="EMBL" id="MFC0203220.1"/>
    </source>
</evidence>
<name>A0ABV6CR60_9SPHN</name>